<evidence type="ECO:0000256" key="1">
    <source>
        <dbReference type="SAM" id="MobiDB-lite"/>
    </source>
</evidence>
<name>G4TCP4_SERID</name>
<feature type="compositionally biased region" description="Low complexity" evidence="1">
    <location>
        <begin position="35"/>
        <end position="46"/>
    </location>
</feature>
<proteinExistence type="predicted"/>
<feature type="compositionally biased region" description="Basic residues" evidence="1">
    <location>
        <begin position="47"/>
        <end position="56"/>
    </location>
</feature>
<feature type="region of interest" description="Disordered" evidence="1">
    <location>
        <begin position="247"/>
        <end position="373"/>
    </location>
</feature>
<feature type="compositionally biased region" description="Polar residues" evidence="1">
    <location>
        <begin position="9"/>
        <end position="18"/>
    </location>
</feature>
<evidence type="ECO:0000313" key="2">
    <source>
        <dbReference type="EMBL" id="CCA69083.1"/>
    </source>
</evidence>
<comment type="caution">
    <text evidence="2">The sequence shown here is derived from an EMBL/GenBank/DDBJ whole genome shotgun (WGS) entry which is preliminary data.</text>
</comment>
<feature type="compositionally biased region" description="Basic residues" evidence="1">
    <location>
        <begin position="363"/>
        <end position="373"/>
    </location>
</feature>
<evidence type="ECO:0000313" key="3">
    <source>
        <dbReference type="Proteomes" id="UP000007148"/>
    </source>
</evidence>
<protein>
    <submittedName>
        <fullName evidence="2">Uncharacterized protein</fullName>
    </submittedName>
</protein>
<dbReference type="HOGENOM" id="CLU_717987_0_0_1"/>
<gene>
    <name evidence="2" type="ORF">PIIN_02941</name>
</gene>
<feature type="compositionally biased region" description="Basic and acidic residues" evidence="1">
    <location>
        <begin position="66"/>
        <end position="76"/>
    </location>
</feature>
<sequence length="373" mass="40930">MLSFWRSKPTASSTANDETNGDRDSASPPPPSVVTETATPQPTAAPKPRKPRKSTKKAAPAGEGGEVQKEGADKVEATQPDVSNLDGLKELIHTVPPKTLYQFMVQRLDIQKPGARGKKKPNPNAFPTLENDFPVLSSFFTGLVVPPKKHCLRCHSDYFDIENGPRSCVREHDDDSAVVRRSAQGIHETFWGCCGQTVDGDGDQGPPAGFCFIGTHTSDREEARYRQDGTPEDDKLGDCAKLRCGTRKPKRKRATSMGDDSEEDMDLSALEPRERHARRKSEAGPVKYLELQSDEDIVMSDEEEKKSKPKAAGGRGKKKTAEKDKEDKNETPEPSKPPRAKATGPKAKKAQDEAAPPTEKSTKKATKKRKTED</sequence>
<accession>G4TCP4</accession>
<organism evidence="2 3">
    <name type="scientific">Serendipita indica (strain DSM 11827)</name>
    <name type="common">Root endophyte fungus</name>
    <name type="synonym">Piriformospora indica</name>
    <dbReference type="NCBI Taxonomy" id="1109443"/>
    <lineage>
        <taxon>Eukaryota</taxon>
        <taxon>Fungi</taxon>
        <taxon>Dikarya</taxon>
        <taxon>Basidiomycota</taxon>
        <taxon>Agaricomycotina</taxon>
        <taxon>Agaricomycetes</taxon>
        <taxon>Sebacinales</taxon>
        <taxon>Serendipitaceae</taxon>
        <taxon>Serendipita</taxon>
    </lineage>
</organism>
<dbReference type="OrthoDB" id="3245731at2759"/>
<dbReference type="AlphaFoldDB" id="G4TCP4"/>
<dbReference type="InParanoid" id="G4TCP4"/>
<keyword evidence="3" id="KW-1185">Reference proteome</keyword>
<reference evidence="2 3" key="1">
    <citation type="journal article" date="2011" name="PLoS Pathog.">
        <title>Endophytic Life Strategies Decoded by Genome and Transcriptome Analyses of the Mutualistic Root Symbiont Piriformospora indica.</title>
        <authorList>
            <person name="Zuccaro A."/>
            <person name="Lahrmann U."/>
            <person name="Guldener U."/>
            <person name="Langen G."/>
            <person name="Pfiffi S."/>
            <person name="Biedenkopf D."/>
            <person name="Wong P."/>
            <person name="Samans B."/>
            <person name="Grimm C."/>
            <person name="Basiewicz M."/>
            <person name="Murat C."/>
            <person name="Martin F."/>
            <person name="Kogel K.H."/>
        </authorList>
    </citation>
    <scope>NUCLEOTIDE SEQUENCE [LARGE SCALE GENOMIC DNA]</scope>
    <source>
        <strain evidence="2 3">DSM 11827</strain>
    </source>
</reference>
<dbReference type="OMA" id="WGCCGKI"/>
<dbReference type="Proteomes" id="UP000007148">
    <property type="component" value="Unassembled WGS sequence"/>
</dbReference>
<feature type="region of interest" description="Disordered" evidence="1">
    <location>
        <begin position="1"/>
        <end position="81"/>
    </location>
</feature>
<feature type="region of interest" description="Disordered" evidence="1">
    <location>
        <begin position="221"/>
        <end position="240"/>
    </location>
</feature>
<dbReference type="EMBL" id="CAFZ01000046">
    <property type="protein sequence ID" value="CCA69083.1"/>
    <property type="molecule type" value="Genomic_DNA"/>
</dbReference>
<feature type="compositionally biased region" description="Acidic residues" evidence="1">
    <location>
        <begin position="292"/>
        <end position="302"/>
    </location>
</feature>
<feature type="compositionally biased region" description="Basic and acidic residues" evidence="1">
    <location>
        <begin position="319"/>
        <end position="333"/>
    </location>
</feature>
<dbReference type="eggNOG" id="ENOG502SNK5">
    <property type="taxonomic scope" value="Eukaryota"/>
</dbReference>